<dbReference type="Pfam" id="PF01022">
    <property type="entry name" value="HTH_5"/>
    <property type="match status" value="1"/>
</dbReference>
<dbReference type="InterPro" id="IPR036390">
    <property type="entry name" value="WH_DNA-bd_sf"/>
</dbReference>
<evidence type="ECO:0000256" key="1">
    <source>
        <dbReference type="ARBA" id="ARBA00023015"/>
    </source>
</evidence>
<protein>
    <submittedName>
        <fullName evidence="5">Helix-turn-helix transcriptional regulator</fullName>
    </submittedName>
</protein>
<name>A0A845VGK3_9GAMM</name>
<dbReference type="Proteomes" id="UP000484885">
    <property type="component" value="Unassembled WGS sequence"/>
</dbReference>
<keyword evidence="1" id="KW-0805">Transcription regulation</keyword>
<evidence type="ECO:0000313" key="6">
    <source>
        <dbReference type="Proteomes" id="UP000484885"/>
    </source>
</evidence>
<keyword evidence="3" id="KW-0804">Transcription</keyword>
<dbReference type="PANTHER" id="PTHR43132:SF2">
    <property type="entry name" value="ARSENICAL RESISTANCE OPERON REPRESSOR ARSR-RELATED"/>
    <property type="match status" value="1"/>
</dbReference>
<dbReference type="AlphaFoldDB" id="A0A845VGK3"/>
<keyword evidence="2" id="KW-0238">DNA-binding</keyword>
<dbReference type="InterPro" id="IPR036388">
    <property type="entry name" value="WH-like_DNA-bd_sf"/>
</dbReference>
<evidence type="ECO:0000256" key="3">
    <source>
        <dbReference type="ARBA" id="ARBA00023163"/>
    </source>
</evidence>
<dbReference type="InterPro" id="IPR001845">
    <property type="entry name" value="HTH_ArsR_DNA-bd_dom"/>
</dbReference>
<gene>
    <name evidence="5" type="ORF">G3I74_11420</name>
</gene>
<comment type="caution">
    <text evidence="5">The sequence shown here is derived from an EMBL/GenBank/DDBJ whole genome shotgun (WGS) entry which is preliminary data.</text>
</comment>
<accession>A0A845VGK3</accession>
<dbReference type="Gene3D" id="1.10.10.10">
    <property type="entry name" value="Winged helix-like DNA-binding domain superfamily/Winged helix DNA-binding domain"/>
    <property type="match status" value="1"/>
</dbReference>
<reference evidence="5 6" key="1">
    <citation type="submission" date="2020-02" db="EMBL/GenBank/DDBJ databases">
        <authorList>
            <person name="Zhang X.-Y."/>
        </authorList>
    </citation>
    <scope>NUCLEOTIDE SEQUENCE [LARGE SCALE GENOMIC DNA]</scope>
    <source>
        <strain evidence="5 6">C33</strain>
    </source>
</reference>
<proteinExistence type="predicted"/>
<dbReference type="SMART" id="SM00418">
    <property type="entry name" value="HTH_ARSR"/>
    <property type="match status" value="1"/>
</dbReference>
<organism evidence="5 6">
    <name type="scientific">Wenzhouxiangella limi</name>
    <dbReference type="NCBI Taxonomy" id="2707351"/>
    <lineage>
        <taxon>Bacteria</taxon>
        <taxon>Pseudomonadati</taxon>
        <taxon>Pseudomonadota</taxon>
        <taxon>Gammaproteobacteria</taxon>
        <taxon>Chromatiales</taxon>
        <taxon>Wenzhouxiangellaceae</taxon>
        <taxon>Wenzhouxiangella</taxon>
    </lineage>
</organism>
<feature type="domain" description="HTH arsR-type" evidence="4">
    <location>
        <begin position="11"/>
        <end position="105"/>
    </location>
</feature>
<dbReference type="SUPFAM" id="SSF46785">
    <property type="entry name" value="Winged helix' DNA-binding domain"/>
    <property type="match status" value="1"/>
</dbReference>
<dbReference type="InterPro" id="IPR051011">
    <property type="entry name" value="Metal_resp_trans_reg"/>
</dbReference>
<dbReference type="RefSeq" id="WP_164211740.1">
    <property type="nucleotide sequence ID" value="NZ_JAAGSC010000042.1"/>
</dbReference>
<dbReference type="NCBIfam" id="NF033788">
    <property type="entry name" value="HTH_metalloreg"/>
    <property type="match status" value="1"/>
</dbReference>
<dbReference type="GO" id="GO:0003677">
    <property type="term" value="F:DNA binding"/>
    <property type="evidence" value="ECO:0007669"/>
    <property type="project" value="UniProtKB-KW"/>
</dbReference>
<evidence type="ECO:0000313" key="5">
    <source>
        <dbReference type="EMBL" id="NDY96339.1"/>
    </source>
</evidence>
<dbReference type="InterPro" id="IPR011991">
    <property type="entry name" value="ArsR-like_HTH"/>
</dbReference>
<evidence type="ECO:0000256" key="2">
    <source>
        <dbReference type="ARBA" id="ARBA00023125"/>
    </source>
</evidence>
<dbReference type="PRINTS" id="PR00778">
    <property type="entry name" value="HTHARSR"/>
</dbReference>
<dbReference type="PROSITE" id="PS50987">
    <property type="entry name" value="HTH_ARSR_2"/>
    <property type="match status" value="1"/>
</dbReference>
<keyword evidence="6" id="KW-1185">Reference proteome</keyword>
<dbReference type="PANTHER" id="PTHR43132">
    <property type="entry name" value="ARSENICAL RESISTANCE OPERON REPRESSOR ARSR-RELATED"/>
    <property type="match status" value="1"/>
</dbReference>
<dbReference type="CDD" id="cd00090">
    <property type="entry name" value="HTH_ARSR"/>
    <property type="match status" value="1"/>
</dbReference>
<sequence>MNNFPKPPPEEMAEHAEQAAQFLKLMANPHRLMILCHLLDKEFSVGELNEHLPLSQSALSQHLAVLRNASLVTTRRDQQVIYYSLASNEVRGVMGELYNQFCRPHCG</sequence>
<evidence type="ECO:0000259" key="4">
    <source>
        <dbReference type="PROSITE" id="PS50987"/>
    </source>
</evidence>
<dbReference type="GO" id="GO:0003700">
    <property type="term" value="F:DNA-binding transcription factor activity"/>
    <property type="evidence" value="ECO:0007669"/>
    <property type="project" value="InterPro"/>
</dbReference>
<dbReference type="EMBL" id="JAAGSC010000042">
    <property type="protein sequence ID" value="NDY96339.1"/>
    <property type="molecule type" value="Genomic_DNA"/>
</dbReference>